<gene>
    <name evidence="12" type="ORF">FNV43_RR25194</name>
</gene>
<dbReference type="EMBL" id="VOIH02000011">
    <property type="protein sequence ID" value="KAF3434091.1"/>
    <property type="molecule type" value="Genomic_DNA"/>
</dbReference>
<name>A0A8K0DP84_9ROSA</name>
<accession>A0A8K0DP84</accession>
<evidence type="ECO:0000256" key="8">
    <source>
        <dbReference type="ARBA" id="ARBA00061560"/>
    </source>
</evidence>
<evidence type="ECO:0000256" key="5">
    <source>
        <dbReference type="ARBA" id="ARBA00023002"/>
    </source>
</evidence>
<keyword evidence="6 10" id="KW-0408">Iron</keyword>
<evidence type="ECO:0000256" key="10">
    <source>
        <dbReference type="RuleBase" id="RU003682"/>
    </source>
</evidence>
<proteinExistence type="inferred from homology"/>
<comment type="similarity">
    <text evidence="8">Belongs to the iron/ascorbate-dependent oxidoreductase family. GA3OX subfamily.</text>
</comment>
<dbReference type="GO" id="GO:0009686">
    <property type="term" value="P:gibberellin biosynthetic process"/>
    <property type="evidence" value="ECO:0007669"/>
    <property type="project" value="UniProtKB-ARBA"/>
</dbReference>
<evidence type="ECO:0000256" key="1">
    <source>
        <dbReference type="ARBA" id="ARBA00001961"/>
    </source>
</evidence>
<dbReference type="GO" id="GO:0016707">
    <property type="term" value="F:gibberellin 3-beta-dioxygenase activity"/>
    <property type="evidence" value="ECO:0007669"/>
    <property type="project" value="UniProtKB-EC"/>
</dbReference>
<keyword evidence="13" id="KW-1185">Reference proteome</keyword>
<dbReference type="EC" id="1.14.11.15" evidence="9"/>
<evidence type="ECO:0000313" key="13">
    <source>
        <dbReference type="Proteomes" id="UP000796880"/>
    </source>
</evidence>
<keyword evidence="4" id="KW-0223">Dioxygenase</keyword>
<evidence type="ECO:0000256" key="2">
    <source>
        <dbReference type="ARBA" id="ARBA00004972"/>
    </source>
</evidence>
<evidence type="ECO:0000256" key="7">
    <source>
        <dbReference type="ARBA" id="ARBA00037909"/>
    </source>
</evidence>
<comment type="caution">
    <text evidence="12">The sequence shown here is derived from an EMBL/GenBank/DDBJ whole genome shotgun (WGS) entry which is preliminary data.</text>
</comment>
<dbReference type="Pfam" id="PF03171">
    <property type="entry name" value="2OG-FeII_Oxy"/>
    <property type="match status" value="1"/>
</dbReference>
<dbReference type="Proteomes" id="UP000796880">
    <property type="component" value="Unassembled WGS sequence"/>
</dbReference>
<comment type="pathway">
    <text evidence="2">Hormone biosynthesis.</text>
</comment>
<dbReference type="InterPro" id="IPR050231">
    <property type="entry name" value="Iron_ascorbate_oxido_reductase"/>
</dbReference>
<reference evidence="12" key="1">
    <citation type="submission" date="2020-03" db="EMBL/GenBank/DDBJ databases">
        <title>A high-quality chromosome-level genome assembly of a woody plant with both climbing and erect habits, Rhamnella rubrinervis.</title>
        <authorList>
            <person name="Lu Z."/>
            <person name="Yang Y."/>
            <person name="Zhu X."/>
            <person name="Sun Y."/>
        </authorList>
    </citation>
    <scope>NUCLEOTIDE SEQUENCE</scope>
    <source>
        <strain evidence="12">BYM</strain>
        <tissue evidence="12">Leaf</tissue>
    </source>
</reference>
<evidence type="ECO:0000256" key="3">
    <source>
        <dbReference type="ARBA" id="ARBA00022723"/>
    </source>
</evidence>
<organism evidence="12 13">
    <name type="scientific">Rhamnella rubrinervis</name>
    <dbReference type="NCBI Taxonomy" id="2594499"/>
    <lineage>
        <taxon>Eukaryota</taxon>
        <taxon>Viridiplantae</taxon>
        <taxon>Streptophyta</taxon>
        <taxon>Embryophyta</taxon>
        <taxon>Tracheophyta</taxon>
        <taxon>Spermatophyta</taxon>
        <taxon>Magnoliopsida</taxon>
        <taxon>eudicotyledons</taxon>
        <taxon>Gunneridae</taxon>
        <taxon>Pentapetalae</taxon>
        <taxon>rosids</taxon>
        <taxon>fabids</taxon>
        <taxon>Rosales</taxon>
        <taxon>Rhamnaceae</taxon>
        <taxon>rhamnoid group</taxon>
        <taxon>Rhamneae</taxon>
        <taxon>Rhamnella</taxon>
    </lineage>
</organism>
<dbReference type="InterPro" id="IPR044861">
    <property type="entry name" value="IPNS-like_FE2OG_OXY"/>
</dbReference>
<dbReference type="InterPro" id="IPR005123">
    <property type="entry name" value="Oxoglu/Fe-dep_dioxygenase_dom"/>
</dbReference>
<dbReference type="SUPFAM" id="SSF51197">
    <property type="entry name" value="Clavaminate synthase-like"/>
    <property type="match status" value="1"/>
</dbReference>
<dbReference type="AlphaFoldDB" id="A0A8K0DP84"/>
<evidence type="ECO:0000256" key="4">
    <source>
        <dbReference type="ARBA" id="ARBA00022964"/>
    </source>
</evidence>
<keyword evidence="5 10" id="KW-0560">Oxidoreductase</keyword>
<evidence type="ECO:0000256" key="6">
    <source>
        <dbReference type="ARBA" id="ARBA00023004"/>
    </source>
</evidence>
<dbReference type="Gene3D" id="2.60.120.330">
    <property type="entry name" value="B-lactam Antibiotic, Isopenicillin N Synthase, Chain"/>
    <property type="match status" value="1"/>
</dbReference>
<dbReference type="InterPro" id="IPR026992">
    <property type="entry name" value="DIOX_N"/>
</dbReference>
<dbReference type="PANTHER" id="PTHR47990">
    <property type="entry name" value="2-OXOGLUTARATE (2OG) AND FE(II)-DEPENDENT OXYGENASE SUPERFAMILY PROTEIN-RELATED"/>
    <property type="match status" value="1"/>
</dbReference>
<dbReference type="Pfam" id="PF14226">
    <property type="entry name" value="DIOX_N"/>
    <property type="match status" value="1"/>
</dbReference>
<dbReference type="PROSITE" id="PS51471">
    <property type="entry name" value="FE2OG_OXY"/>
    <property type="match status" value="1"/>
</dbReference>
<comment type="cofactor">
    <cofactor evidence="1">
        <name>L-ascorbate</name>
        <dbReference type="ChEBI" id="CHEBI:38290"/>
    </cofactor>
</comment>
<keyword evidence="3 10" id="KW-0479">Metal-binding</keyword>
<evidence type="ECO:0000313" key="12">
    <source>
        <dbReference type="EMBL" id="KAF3434091.1"/>
    </source>
</evidence>
<evidence type="ECO:0000259" key="11">
    <source>
        <dbReference type="PROSITE" id="PS51471"/>
    </source>
</evidence>
<sequence>MASSISNAAYETHTLHHDQPLDIYSLKHLPESYTWQEFGKFPMKDWTASETMPIIDLDDPKAMELIGNACKTWGIFQLTNHGIPKKLLDDIEKSSREIFALPLEQKLKVSKLPNGGIAGYGRPAIDSTYTQRTWSEGFTVAGSPIKYFPQLWPEDYIKYCDLYEEFEKRMRELAAKILWLCLGALGISKSDINWAGQNGQFETAESAIHLNSYPSCPDPDRTVGLPPDTDSSIFTILHQKTVGLKILRNETEWLWVPVIPGALVVNVGDFLHILSNGLYPSVIHQAVVNRTQHRLTMAFFYGAPPKFTLSPVSKLVGPGETPLYRSTTWQEYLKIKAEGNFTALSKIRSSAPLNESE</sequence>
<comment type="pathway">
    <text evidence="7">Plant hormone biosynthesis; gibberellin biosynthesis.</text>
</comment>
<dbReference type="GO" id="GO:0046872">
    <property type="term" value="F:metal ion binding"/>
    <property type="evidence" value="ECO:0007669"/>
    <property type="project" value="UniProtKB-KW"/>
</dbReference>
<dbReference type="InterPro" id="IPR027443">
    <property type="entry name" value="IPNS-like_sf"/>
</dbReference>
<feature type="domain" description="Fe2OG dioxygenase" evidence="11">
    <location>
        <begin position="203"/>
        <end position="303"/>
    </location>
</feature>
<dbReference type="OrthoDB" id="288590at2759"/>
<protein>
    <recommendedName>
        <fullName evidence="9">gibberellin 3beta-dioxygenase</fullName>
        <ecNumber evidence="9">1.14.11.15</ecNumber>
    </recommendedName>
</protein>
<dbReference type="FunFam" id="2.60.120.330:FF:000013">
    <property type="entry name" value="Gibberellin 3-beta-dioxygenase 1"/>
    <property type="match status" value="1"/>
</dbReference>
<evidence type="ECO:0000256" key="9">
    <source>
        <dbReference type="ARBA" id="ARBA00066695"/>
    </source>
</evidence>